<dbReference type="EMBL" id="JASCZI010031183">
    <property type="protein sequence ID" value="MED6126173.1"/>
    <property type="molecule type" value="Genomic_DNA"/>
</dbReference>
<comment type="caution">
    <text evidence="3">The sequence shown here is derived from an EMBL/GenBank/DDBJ whole genome shotgun (WGS) entry which is preliminary data.</text>
</comment>
<dbReference type="PANTHER" id="PTHR33463">
    <property type="entry name" value="NB-ARC DOMAIN-CONTAINING PROTEIN-RELATED"/>
    <property type="match status" value="1"/>
</dbReference>
<evidence type="ECO:0000256" key="1">
    <source>
        <dbReference type="ARBA" id="ARBA00022821"/>
    </source>
</evidence>
<keyword evidence="1" id="KW-0611">Plant defense</keyword>
<gene>
    <name evidence="3" type="ORF">PIB30_075762</name>
</gene>
<reference evidence="3 4" key="1">
    <citation type="journal article" date="2023" name="Plants (Basel)">
        <title>Bridging the Gap: Combining Genomics and Transcriptomics Approaches to Understand Stylosanthes scabra, an Orphan Legume from the Brazilian Caatinga.</title>
        <authorList>
            <person name="Ferreira-Neto J.R.C."/>
            <person name="da Silva M.D."/>
            <person name="Binneck E."/>
            <person name="de Melo N.F."/>
            <person name="da Silva R.H."/>
            <person name="de Melo A.L.T.M."/>
            <person name="Pandolfi V."/>
            <person name="Bustamante F.O."/>
            <person name="Brasileiro-Vidal A.C."/>
            <person name="Benko-Iseppon A.M."/>
        </authorList>
    </citation>
    <scope>NUCLEOTIDE SEQUENCE [LARGE SCALE GENOMIC DNA]</scope>
    <source>
        <tissue evidence="3">Leaves</tissue>
    </source>
</reference>
<keyword evidence="4" id="KW-1185">Reference proteome</keyword>
<dbReference type="Gene3D" id="3.80.10.10">
    <property type="entry name" value="Ribonuclease Inhibitor"/>
    <property type="match status" value="2"/>
</dbReference>
<proteinExistence type="predicted"/>
<dbReference type="PANTHER" id="PTHR33463:SF187">
    <property type="entry name" value="AND NB-ARC DOMAIN DISEASE RESISTANCE PROTEIN, PUTATIVE-RELATED"/>
    <property type="match status" value="1"/>
</dbReference>
<dbReference type="InterPro" id="IPR050905">
    <property type="entry name" value="Plant_NBS-LRR"/>
</dbReference>
<sequence>MKSLAILDLSQNHSLTSLPDSLSDLTCLVSLVLRYCLELKHVPTLEGLQKLSMLVISGTSVEVIPGLEMLTNLRWLDLSHNEELRFESRSLLRGLTNLQYLVLFNATLLTNLQYEYCLLMQIAESEWVLEAYDGIDPSGEDYQFLHLLDCEESPHLLPKDLTNLCIEYNTCWKSLCDALSDNTPSSLMNIKIEGCIKSPQLSILAASLFGELKSNFNTASLTSAIFSNLTCFEIFGCHEIEMLMTAGLLSQLQNLQTLIVNSCDSLREIFAASSANGDADIDDGASTIKLRSLSTLKLNDLPRLKSVCKGIISCVSLPKLETTGCPNLERRYPFQESSS</sequence>
<organism evidence="3 4">
    <name type="scientific">Stylosanthes scabra</name>
    <dbReference type="NCBI Taxonomy" id="79078"/>
    <lineage>
        <taxon>Eukaryota</taxon>
        <taxon>Viridiplantae</taxon>
        <taxon>Streptophyta</taxon>
        <taxon>Embryophyta</taxon>
        <taxon>Tracheophyta</taxon>
        <taxon>Spermatophyta</taxon>
        <taxon>Magnoliopsida</taxon>
        <taxon>eudicotyledons</taxon>
        <taxon>Gunneridae</taxon>
        <taxon>Pentapetalae</taxon>
        <taxon>rosids</taxon>
        <taxon>fabids</taxon>
        <taxon>Fabales</taxon>
        <taxon>Fabaceae</taxon>
        <taxon>Papilionoideae</taxon>
        <taxon>50 kb inversion clade</taxon>
        <taxon>dalbergioids sensu lato</taxon>
        <taxon>Dalbergieae</taxon>
        <taxon>Pterocarpus clade</taxon>
        <taxon>Stylosanthes</taxon>
    </lineage>
</organism>
<dbReference type="Proteomes" id="UP001341840">
    <property type="component" value="Unassembled WGS sequence"/>
</dbReference>
<name>A0ABU6RR93_9FABA</name>
<evidence type="ECO:0000313" key="4">
    <source>
        <dbReference type="Proteomes" id="UP001341840"/>
    </source>
</evidence>
<evidence type="ECO:0000259" key="2">
    <source>
        <dbReference type="Pfam" id="PF23247"/>
    </source>
</evidence>
<dbReference type="Pfam" id="PF23247">
    <property type="entry name" value="LRR_RPS2"/>
    <property type="match status" value="1"/>
</dbReference>
<evidence type="ECO:0000313" key="3">
    <source>
        <dbReference type="EMBL" id="MED6126173.1"/>
    </source>
</evidence>
<accession>A0ABU6RR93</accession>
<feature type="domain" description="Disease resistance protein At4g27190-like leucine-rich repeats" evidence="2">
    <location>
        <begin position="221"/>
        <end position="334"/>
    </location>
</feature>
<dbReference type="SUPFAM" id="SSF52058">
    <property type="entry name" value="L domain-like"/>
    <property type="match status" value="1"/>
</dbReference>
<dbReference type="InterPro" id="IPR032675">
    <property type="entry name" value="LRR_dom_sf"/>
</dbReference>
<protein>
    <recommendedName>
        <fullName evidence="2">Disease resistance protein At4g27190-like leucine-rich repeats domain-containing protein</fullName>
    </recommendedName>
</protein>
<dbReference type="InterPro" id="IPR057135">
    <property type="entry name" value="At4g27190-like_LRR"/>
</dbReference>